<dbReference type="KEGG" id="cps:CPS_2644"/>
<gene>
    <name evidence="1" type="ordered locus">CPS_2644</name>
</gene>
<dbReference type="HOGENOM" id="CLU_3307980_0_0_6"/>
<dbReference type="AlphaFoldDB" id="Q481B1"/>
<evidence type="ECO:0000313" key="1">
    <source>
        <dbReference type="EMBL" id="AAZ25850.1"/>
    </source>
</evidence>
<protein>
    <submittedName>
        <fullName evidence="1">Uncharacterized protein</fullName>
    </submittedName>
</protein>
<organism evidence="1 2">
    <name type="scientific">Colwellia psychrerythraea (strain 34H / ATCC BAA-681)</name>
    <name type="common">Vibrio psychroerythus</name>
    <dbReference type="NCBI Taxonomy" id="167879"/>
    <lineage>
        <taxon>Bacteria</taxon>
        <taxon>Pseudomonadati</taxon>
        <taxon>Pseudomonadota</taxon>
        <taxon>Gammaproteobacteria</taxon>
        <taxon>Alteromonadales</taxon>
        <taxon>Colwelliaceae</taxon>
        <taxon>Colwellia</taxon>
    </lineage>
</organism>
<sequence length="39" mass="4508">MKCDKSSCNSMALRWRKRDRKILLMSAILEESGHNIGDN</sequence>
<evidence type="ECO:0000313" key="2">
    <source>
        <dbReference type="Proteomes" id="UP000000547"/>
    </source>
</evidence>
<reference evidence="1" key="1">
    <citation type="journal article" date="2005" name="Proc. Natl. Acad. Sci. U.S.A.">
        <title>The psychrophilic lifestyle as revealed by the genome sequence of Colwellia psychrerythraea 34H through genomic and proteomic analyses.</title>
        <authorList>
            <person name="Methe B.A."/>
            <person name="Nelson K.E."/>
            <person name="Deming J.W."/>
            <person name="Momen B."/>
            <person name="Melamud E."/>
            <person name="Zhang X."/>
            <person name="Moult J."/>
            <person name="Madupu R."/>
            <person name="Nelson W.C."/>
            <person name="Dodson R.J."/>
            <person name="Brinkac L.M."/>
            <person name="Daugherty S.C."/>
            <person name="Durkin A.S."/>
            <person name="DeBoy R.T."/>
            <person name="Kolonay J.F."/>
            <person name="Sullivan S.A."/>
            <person name="Zhou L."/>
            <person name="Davidsen T.M."/>
            <person name="Wu M."/>
            <person name="Huston A.L."/>
            <person name="Lewis M."/>
            <person name="Weaver B."/>
            <person name="Weidman J.F."/>
            <person name="Khouri H."/>
            <person name="Utterback T.R."/>
            <person name="Feldblyum T.V."/>
            <person name="Fraser C.M."/>
        </authorList>
    </citation>
    <scope>NUCLEOTIDE SEQUENCE [LARGE SCALE GENOMIC DNA]</scope>
    <source>
        <strain evidence="1">34H</strain>
    </source>
</reference>
<dbReference type="EMBL" id="CP000083">
    <property type="protein sequence ID" value="AAZ25850.1"/>
    <property type="molecule type" value="Genomic_DNA"/>
</dbReference>
<dbReference type="STRING" id="167879.CPS_2644"/>
<name>Q481B1_COLP3</name>
<proteinExistence type="predicted"/>
<dbReference type="Proteomes" id="UP000000547">
    <property type="component" value="Chromosome"/>
</dbReference>
<accession>Q481B1</accession>